<dbReference type="Proteomes" id="UP001596166">
    <property type="component" value="Unassembled WGS sequence"/>
</dbReference>
<gene>
    <name evidence="2" type="ORF">ACFPMG_27850</name>
</gene>
<keyword evidence="1" id="KW-1133">Transmembrane helix</keyword>
<dbReference type="RefSeq" id="WP_376998446.1">
    <property type="nucleotide sequence ID" value="NZ_JBHSLC010000100.1"/>
</dbReference>
<proteinExistence type="predicted"/>
<feature type="transmembrane region" description="Helical" evidence="1">
    <location>
        <begin position="32"/>
        <end position="52"/>
    </location>
</feature>
<name>A0ABW0GDC9_9PROT</name>
<accession>A0ABW0GDC9</accession>
<dbReference type="EMBL" id="JBHSLC010000100">
    <property type="protein sequence ID" value="MFC5358811.1"/>
    <property type="molecule type" value="Genomic_DNA"/>
</dbReference>
<feature type="transmembrane region" description="Helical" evidence="1">
    <location>
        <begin position="111"/>
        <end position="132"/>
    </location>
</feature>
<feature type="transmembrane region" description="Helical" evidence="1">
    <location>
        <begin position="138"/>
        <end position="158"/>
    </location>
</feature>
<evidence type="ECO:0000313" key="3">
    <source>
        <dbReference type="Proteomes" id="UP001596166"/>
    </source>
</evidence>
<feature type="transmembrane region" description="Helical" evidence="1">
    <location>
        <begin position="58"/>
        <end position="81"/>
    </location>
</feature>
<evidence type="ECO:0000313" key="2">
    <source>
        <dbReference type="EMBL" id="MFC5358811.1"/>
    </source>
</evidence>
<keyword evidence="1" id="KW-0472">Membrane</keyword>
<comment type="caution">
    <text evidence="2">The sequence shown here is derived from an EMBL/GenBank/DDBJ whole genome shotgun (WGS) entry which is preliminary data.</text>
</comment>
<organism evidence="2 3">
    <name type="scientific">Azospirillum himalayense</name>
    <dbReference type="NCBI Taxonomy" id="654847"/>
    <lineage>
        <taxon>Bacteria</taxon>
        <taxon>Pseudomonadati</taxon>
        <taxon>Pseudomonadota</taxon>
        <taxon>Alphaproteobacteria</taxon>
        <taxon>Rhodospirillales</taxon>
        <taxon>Azospirillaceae</taxon>
        <taxon>Azospirillum</taxon>
    </lineage>
</organism>
<reference evidence="3" key="1">
    <citation type="journal article" date="2019" name="Int. J. Syst. Evol. Microbiol.">
        <title>The Global Catalogue of Microorganisms (GCM) 10K type strain sequencing project: providing services to taxonomists for standard genome sequencing and annotation.</title>
        <authorList>
            <consortium name="The Broad Institute Genomics Platform"/>
            <consortium name="The Broad Institute Genome Sequencing Center for Infectious Disease"/>
            <person name="Wu L."/>
            <person name="Ma J."/>
        </authorList>
    </citation>
    <scope>NUCLEOTIDE SEQUENCE [LARGE SCALE GENOMIC DNA]</scope>
    <source>
        <strain evidence="3">CCUG 58760</strain>
    </source>
</reference>
<keyword evidence="1" id="KW-0812">Transmembrane</keyword>
<protein>
    <submittedName>
        <fullName evidence="2">Uncharacterized protein</fullName>
    </submittedName>
</protein>
<keyword evidence="3" id="KW-1185">Reference proteome</keyword>
<evidence type="ECO:0000256" key="1">
    <source>
        <dbReference type="SAM" id="Phobius"/>
    </source>
</evidence>
<sequence length="169" mass="18765">MSSKINAWCIVQDHLDTLSNEQSNEKSLLDILVFYVAPLVAALLFYFMYGAIEKDAIAAAISALSIFAGLLINVLVLLYSISLRPPESLNKDSVERLELEKRFLRQIFANISYAILNAVLATVLLVISGMVAGVIAKVISSISVAFCINFVLTLIMSLKRIHMLLRRKF</sequence>